<dbReference type="PANTHER" id="PTHR33732">
    <property type="entry name" value="REF/SRPP-LIKE PROTEIN OS05G0151300/LOC_OS05G05940"/>
    <property type="match status" value="1"/>
</dbReference>
<dbReference type="GO" id="GO:0003746">
    <property type="term" value="F:translation elongation factor activity"/>
    <property type="evidence" value="ECO:0007669"/>
    <property type="project" value="UniProtKB-KW"/>
</dbReference>
<keyword evidence="2" id="KW-0251">Elongation factor</keyword>
<dbReference type="PANTHER" id="PTHR33732:SF9">
    <property type="entry name" value="REF_SRPP-LIKE PROTEIN OS05G0151300_LOC_OS05G05940"/>
    <property type="match status" value="1"/>
</dbReference>
<name>A0A1W6LRW6_HEVBR</name>
<dbReference type="EMBL" id="KX498027">
    <property type="protein sequence ID" value="ARN59416.1"/>
    <property type="molecule type" value="mRNA"/>
</dbReference>
<evidence type="ECO:0000256" key="1">
    <source>
        <dbReference type="ARBA" id="ARBA00009737"/>
    </source>
</evidence>
<organism evidence="2">
    <name type="scientific">Hevea brasiliensis</name>
    <name type="common">Para rubber tree</name>
    <name type="synonym">Siphonia brasiliensis</name>
    <dbReference type="NCBI Taxonomy" id="3981"/>
    <lineage>
        <taxon>Eukaryota</taxon>
        <taxon>Viridiplantae</taxon>
        <taxon>Streptophyta</taxon>
        <taxon>Embryophyta</taxon>
        <taxon>Tracheophyta</taxon>
        <taxon>Spermatophyta</taxon>
        <taxon>Magnoliopsida</taxon>
        <taxon>eudicotyledons</taxon>
        <taxon>Gunneridae</taxon>
        <taxon>Pentapetalae</taxon>
        <taxon>rosids</taxon>
        <taxon>fabids</taxon>
        <taxon>Malpighiales</taxon>
        <taxon>Euphorbiaceae</taxon>
        <taxon>Crotonoideae</taxon>
        <taxon>Micrandreae</taxon>
        <taxon>Hevea</taxon>
    </lineage>
</organism>
<dbReference type="Pfam" id="PF05755">
    <property type="entry name" value="REF"/>
    <property type="match status" value="1"/>
</dbReference>
<comment type="similarity">
    <text evidence="1">Belongs to the REF/SRPP family.</text>
</comment>
<protein>
    <submittedName>
        <fullName evidence="2">Rubber elongation factor-like protein</fullName>
    </submittedName>
</protein>
<evidence type="ECO:0000313" key="2">
    <source>
        <dbReference type="EMBL" id="ARN59416.1"/>
    </source>
</evidence>
<accession>A0A1W6LRW6</accession>
<keyword evidence="2" id="KW-0648">Protein biosynthesis</keyword>
<dbReference type="AlphaFoldDB" id="A0A1W6LRW6"/>
<sequence>MVDKTATGVKDIHKDVVSAVSKASSIVGEAAKGVENIQQGVASAVSEASNTVEEAAKGAENIQQGVLSAVSEASSIVEEAAKGAENIQQGALSAVSEASSIVENILQQAVVSVGQKVAQQTTKLIGNEEEERLKYLEFVQDATIYAVGSFSKLYLYAKDKSGPLKPGVNTVEVTVKSVVRPIYSKFHDVPNKALKFADHTVDASVTILDPYVPTVVKHVSIQARLIARILALSVRLYGVMSSASKLGKPLLPIATITNVFGD</sequence>
<dbReference type="InterPro" id="IPR008802">
    <property type="entry name" value="REF"/>
</dbReference>
<reference evidence="2" key="1">
    <citation type="submission" date="2016-07" db="EMBL/GenBank/DDBJ databases">
        <title>Molecular Cloning and Characterization of Rubber Biosynthesis Related REF/SRPP Family Members from Hevea brasiliensis Clone 73397.</title>
        <authorList>
            <person name="Tong Z."/>
            <person name="Wang C.X."/>
        </authorList>
    </citation>
    <scope>NUCLEOTIDE SEQUENCE</scope>
</reference>
<proteinExistence type="evidence at transcript level"/>